<dbReference type="InterPro" id="IPR042272">
    <property type="entry name" value="ATP12_ATP_synth-F1-assembly_N"/>
</dbReference>
<gene>
    <name evidence="6" type="ORF">CDD82_1926</name>
</gene>
<keyword evidence="4" id="KW-0496">Mitochondrion</keyword>
<organism evidence="6 7">
    <name type="scientific">Ophiocordyceps australis</name>
    <dbReference type="NCBI Taxonomy" id="1399860"/>
    <lineage>
        <taxon>Eukaryota</taxon>
        <taxon>Fungi</taxon>
        <taxon>Dikarya</taxon>
        <taxon>Ascomycota</taxon>
        <taxon>Pezizomycotina</taxon>
        <taxon>Sordariomycetes</taxon>
        <taxon>Hypocreomycetidae</taxon>
        <taxon>Hypocreales</taxon>
        <taxon>Ophiocordycipitaceae</taxon>
        <taxon>Ophiocordyceps</taxon>
    </lineage>
</organism>
<dbReference type="SUPFAM" id="SSF160909">
    <property type="entry name" value="ATP12-like"/>
    <property type="match status" value="1"/>
</dbReference>
<evidence type="ECO:0000256" key="1">
    <source>
        <dbReference type="ARBA" id="ARBA00004173"/>
    </source>
</evidence>
<evidence type="ECO:0000313" key="6">
    <source>
        <dbReference type="EMBL" id="PHH63198.1"/>
    </source>
</evidence>
<comment type="similarity">
    <text evidence="2">Belongs to the ATP12 family.</text>
</comment>
<comment type="subcellular location">
    <subcellularLocation>
        <location evidence="1">Mitochondrion</location>
    </subcellularLocation>
</comment>
<protein>
    <recommendedName>
        <fullName evidence="8">ATP12 chaperone protein</fullName>
    </recommendedName>
</protein>
<evidence type="ECO:0008006" key="8">
    <source>
        <dbReference type="Google" id="ProtNLM"/>
    </source>
</evidence>
<dbReference type="Gene3D" id="1.10.3580.10">
    <property type="entry name" value="ATP12 ATPase"/>
    <property type="match status" value="1"/>
</dbReference>
<dbReference type="InterPro" id="IPR011419">
    <property type="entry name" value="ATP12_ATP_synth-F1-assembly"/>
</dbReference>
<dbReference type="GO" id="GO:0005739">
    <property type="term" value="C:mitochondrion"/>
    <property type="evidence" value="ECO:0007669"/>
    <property type="project" value="UniProtKB-SubCell"/>
</dbReference>
<reference evidence="6 7" key="1">
    <citation type="submission" date="2017-06" db="EMBL/GenBank/DDBJ databases">
        <title>Ant-infecting Ophiocordyceps genomes reveal a high diversity of potential behavioral manipulation genes and a possible major role for enterotoxins.</title>
        <authorList>
            <person name="De Bekker C."/>
            <person name="Evans H.C."/>
            <person name="Brachmann A."/>
            <person name="Hughes D.P."/>
        </authorList>
    </citation>
    <scope>NUCLEOTIDE SEQUENCE [LARGE SCALE GENOMIC DNA]</scope>
    <source>
        <strain evidence="6 7">1348a</strain>
    </source>
</reference>
<keyword evidence="3" id="KW-0809">Transit peptide</keyword>
<keyword evidence="5" id="KW-0143">Chaperone</keyword>
<dbReference type="Pfam" id="PF07542">
    <property type="entry name" value="ATP12"/>
    <property type="match status" value="1"/>
</dbReference>
<evidence type="ECO:0000256" key="4">
    <source>
        <dbReference type="ARBA" id="ARBA00023128"/>
    </source>
</evidence>
<evidence type="ECO:0000256" key="5">
    <source>
        <dbReference type="ARBA" id="ARBA00023186"/>
    </source>
</evidence>
<keyword evidence="7" id="KW-1185">Reference proteome</keyword>
<dbReference type="AlphaFoldDB" id="A0A2C5XHV8"/>
<dbReference type="Proteomes" id="UP000224854">
    <property type="component" value="Unassembled WGS sequence"/>
</dbReference>
<dbReference type="GO" id="GO:0033615">
    <property type="term" value="P:mitochondrial proton-transporting ATP synthase complex assembly"/>
    <property type="evidence" value="ECO:0007669"/>
    <property type="project" value="TreeGrafter"/>
</dbReference>
<dbReference type="EMBL" id="NJEU01001623">
    <property type="protein sequence ID" value="PHH63198.1"/>
    <property type="molecule type" value="Genomic_DNA"/>
</dbReference>
<sequence>MAAVLKSNHIGSLQIHLDSRPLRHPQTREVIKLPPSKTNLAAALALEWDSLTSAQQATKQHLIPLTSIICRALDIEKDDESSAPSLGKIRTDIAASVMRYLDTDTLLCWAPPPGEFDLRNKAGEALRDVQMKVAGETLAFLATHVWPNITIEPVLDGHCIVPRPQAEGVREAIQGWVEGLNAWDLAGLERAVLAGKSLVAAARLVAEWSESPVGRHVPVTTQRFGIEEAARALNIEIDWQTSRWGEIEETHDVNNEDMRRQLGSVFLIVSGAGKPF</sequence>
<dbReference type="OrthoDB" id="5322896at2759"/>
<evidence type="ECO:0000256" key="2">
    <source>
        <dbReference type="ARBA" id="ARBA00008231"/>
    </source>
</evidence>
<accession>A0A2C5XHV8</accession>
<name>A0A2C5XHV8_9HYPO</name>
<dbReference type="PANTHER" id="PTHR21013:SF10">
    <property type="entry name" value="ATP SYNTHASE MITOCHONDRIAL F1 COMPLEX ASSEMBLY FACTOR 2"/>
    <property type="match status" value="1"/>
</dbReference>
<evidence type="ECO:0000313" key="7">
    <source>
        <dbReference type="Proteomes" id="UP000224854"/>
    </source>
</evidence>
<proteinExistence type="inferred from homology"/>
<comment type="caution">
    <text evidence="6">The sequence shown here is derived from an EMBL/GenBank/DDBJ whole genome shotgun (WGS) entry which is preliminary data.</text>
</comment>
<evidence type="ECO:0000256" key="3">
    <source>
        <dbReference type="ARBA" id="ARBA00022946"/>
    </source>
</evidence>
<dbReference type="Gene3D" id="3.30.2180.10">
    <property type="entry name" value="ATP12-like"/>
    <property type="match status" value="1"/>
</dbReference>
<dbReference type="InterPro" id="IPR023335">
    <property type="entry name" value="ATP12_ortho_dom_sf"/>
</dbReference>
<dbReference type="PANTHER" id="PTHR21013">
    <property type="entry name" value="ATP SYNTHASE MITOCHONDRIAL F1 COMPLEX ASSEMBLY FACTOR 2/ATP12 PROTEIN, MITOCHONDRIAL PRECURSOR"/>
    <property type="match status" value="1"/>
</dbReference>